<dbReference type="STRING" id="83767.SAMN05660652_01461"/>
<evidence type="ECO:0000313" key="2">
    <source>
        <dbReference type="EMBL" id="SDH23109.1"/>
    </source>
</evidence>
<protein>
    <submittedName>
        <fullName evidence="2">Uncharacterized protein</fullName>
    </submittedName>
</protein>
<dbReference type="RefSeq" id="WP_143009795.1">
    <property type="nucleotide sequence ID" value="NZ_FNCY01000004.1"/>
</dbReference>
<name>A0A1G8AQC0_9RHOO</name>
<feature type="region of interest" description="Disordered" evidence="1">
    <location>
        <begin position="196"/>
        <end position="223"/>
    </location>
</feature>
<evidence type="ECO:0000313" key="3">
    <source>
        <dbReference type="Proteomes" id="UP000198607"/>
    </source>
</evidence>
<feature type="region of interest" description="Disordered" evidence="1">
    <location>
        <begin position="1"/>
        <end position="80"/>
    </location>
</feature>
<dbReference type="Proteomes" id="UP000198607">
    <property type="component" value="Unassembled WGS sequence"/>
</dbReference>
<feature type="compositionally biased region" description="Polar residues" evidence="1">
    <location>
        <begin position="211"/>
        <end position="223"/>
    </location>
</feature>
<gene>
    <name evidence="2" type="ORF">SAMN05660652_01461</name>
</gene>
<evidence type="ECO:0000256" key="1">
    <source>
        <dbReference type="SAM" id="MobiDB-lite"/>
    </source>
</evidence>
<dbReference type="OrthoDB" id="9131103at2"/>
<dbReference type="EMBL" id="FNCY01000004">
    <property type="protein sequence ID" value="SDH23109.1"/>
    <property type="molecule type" value="Genomic_DNA"/>
</dbReference>
<organism evidence="2 3">
    <name type="scientific">Propionivibrio dicarboxylicus</name>
    <dbReference type="NCBI Taxonomy" id="83767"/>
    <lineage>
        <taxon>Bacteria</taxon>
        <taxon>Pseudomonadati</taxon>
        <taxon>Pseudomonadota</taxon>
        <taxon>Betaproteobacteria</taxon>
        <taxon>Rhodocyclales</taxon>
        <taxon>Rhodocyclaceae</taxon>
        <taxon>Propionivibrio</taxon>
    </lineage>
</organism>
<proteinExistence type="predicted"/>
<keyword evidence="3" id="KW-1185">Reference proteome</keyword>
<dbReference type="AlphaFoldDB" id="A0A1G8AQC0"/>
<reference evidence="2 3" key="1">
    <citation type="submission" date="2016-10" db="EMBL/GenBank/DDBJ databases">
        <authorList>
            <person name="de Groot N.N."/>
        </authorList>
    </citation>
    <scope>NUCLEOTIDE SEQUENCE [LARGE SCALE GENOMIC DNA]</scope>
    <source>
        <strain evidence="2 3">DSM 5885</strain>
    </source>
</reference>
<sequence length="223" mass="23178">MTTEAQTPATAEANSQQPGAAPVAAPLDASTQAPAPAPAATAQTPAEAATPAAQAPAPEANTETPTGAPESYTDFTAPEGTTLNEDAMTEFKALAKERNLSQEDAQKFVDIGAKAVQLNNNRILEAVESTQAQWLADAKADKEFGGDKLGESLAVAKLARDTYGSEGLIKFLDESKLGNHPEMIRFFARIGRTIKPDSAVPGGTKPPGPSAGQNLYSKSNMNP</sequence>
<feature type="compositionally biased region" description="Low complexity" evidence="1">
    <location>
        <begin position="1"/>
        <end position="13"/>
    </location>
</feature>
<accession>A0A1G8AQC0</accession>
<feature type="compositionally biased region" description="Low complexity" evidence="1">
    <location>
        <begin position="31"/>
        <end position="70"/>
    </location>
</feature>